<reference evidence="2 3" key="1">
    <citation type="submission" date="2019-02" db="EMBL/GenBank/DDBJ databases">
        <title>Deep-cultivation of Planctomycetes and their phenomic and genomic characterization uncovers novel biology.</title>
        <authorList>
            <person name="Wiegand S."/>
            <person name="Jogler M."/>
            <person name="Boedeker C."/>
            <person name="Pinto D."/>
            <person name="Vollmers J."/>
            <person name="Rivas-Marin E."/>
            <person name="Kohn T."/>
            <person name="Peeters S.H."/>
            <person name="Heuer A."/>
            <person name="Rast P."/>
            <person name="Oberbeckmann S."/>
            <person name="Bunk B."/>
            <person name="Jeske O."/>
            <person name="Meyerdierks A."/>
            <person name="Storesund J.E."/>
            <person name="Kallscheuer N."/>
            <person name="Luecker S."/>
            <person name="Lage O.M."/>
            <person name="Pohl T."/>
            <person name="Merkel B.J."/>
            <person name="Hornburger P."/>
            <person name="Mueller R.-W."/>
            <person name="Bruemmer F."/>
            <person name="Labrenz M."/>
            <person name="Spormann A.M."/>
            <person name="Op den Camp H."/>
            <person name="Overmann J."/>
            <person name="Amann R."/>
            <person name="Jetten M.S.M."/>
            <person name="Mascher T."/>
            <person name="Medema M.H."/>
            <person name="Devos D.P."/>
            <person name="Kaster A.-K."/>
            <person name="Ovreas L."/>
            <person name="Rohde M."/>
            <person name="Galperin M.Y."/>
            <person name="Jogler C."/>
        </authorList>
    </citation>
    <scope>NUCLEOTIDE SEQUENCE [LARGE SCALE GENOMIC DNA]</scope>
    <source>
        <strain evidence="2 3">I41</strain>
    </source>
</reference>
<dbReference type="RefSeq" id="WP_145433248.1">
    <property type="nucleotide sequence ID" value="NZ_CP036339.1"/>
</dbReference>
<feature type="compositionally biased region" description="Low complexity" evidence="1">
    <location>
        <begin position="287"/>
        <end position="298"/>
    </location>
</feature>
<dbReference type="KEGG" id="llh:I41_28820"/>
<sequence>MSEKRPSYWDMPAELRPPNWRRLQAEIYAEEERVALPAFRDDALAAYTAHLQALRRPQPTELQRLVADWPSLVAAREWPDDCELASMLEAFVLARHSNGRISQRLCLPLESVIYYIAVNFDVRPLRNYPAYVRRFGIEIERERGNPETAAEREAVKYLAYCSGPYVLDGLFDTATRKDEKPWIGVRDAVRQLLGKQRMRRLAQLLDKSLPGDQLLQIDEEEAWIDAVAKFIPAADAANIANYYLYRQHWNDRHGLPVPYDHNGFDELTESDLDATSAVPSPGPSPGVSPSAGPSGERP</sequence>
<evidence type="ECO:0000313" key="3">
    <source>
        <dbReference type="Proteomes" id="UP000317909"/>
    </source>
</evidence>
<dbReference type="AlphaFoldDB" id="A0A517TZ96"/>
<evidence type="ECO:0000313" key="2">
    <source>
        <dbReference type="EMBL" id="QDT73692.1"/>
    </source>
</evidence>
<keyword evidence="3" id="KW-1185">Reference proteome</keyword>
<gene>
    <name evidence="2" type="ORF">I41_28820</name>
</gene>
<protein>
    <submittedName>
        <fullName evidence="2">Uncharacterized protein</fullName>
    </submittedName>
</protein>
<organism evidence="2 3">
    <name type="scientific">Lacipirellula limnantheis</name>
    <dbReference type="NCBI Taxonomy" id="2528024"/>
    <lineage>
        <taxon>Bacteria</taxon>
        <taxon>Pseudomonadati</taxon>
        <taxon>Planctomycetota</taxon>
        <taxon>Planctomycetia</taxon>
        <taxon>Pirellulales</taxon>
        <taxon>Lacipirellulaceae</taxon>
        <taxon>Lacipirellula</taxon>
    </lineage>
</organism>
<accession>A0A517TZ96</accession>
<dbReference type="EMBL" id="CP036339">
    <property type="protein sequence ID" value="QDT73692.1"/>
    <property type="molecule type" value="Genomic_DNA"/>
</dbReference>
<proteinExistence type="predicted"/>
<name>A0A517TZ96_9BACT</name>
<dbReference type="Proteomes" id="UP000317909">
    <property type="component" value="Chromosome"/>
</dbReference>
<evidence type="ECO:0000256" key="1">
    <source>
        <dbReference type="SAM" id="MobiDB-lite"/>
    </source>
</evidence>
<feature type="region of interest" description="Disordered" evidence="1">
    <location>
        <begin position="262"/>
        <end position="298"/>
    </location>
</feature>